<keyword evidence="1" id="KW-0472">Membrane</keyword>
<dbReference type="AlphaFoldDB" id="X1NX67"/>
<evidence type="ECO:0000256" key="1">
    <source>
        <dbReference type="SAM" id="Phobius"/>
    </source>
</evidence>
<evidence type="ECO:0000259" key="2">
    <source>
        <dbReference type="Pfam" id="PF13240"/>
    </source>
</evidence>
<keyword evidence="1" id="KW-0812">Transmembrane</keyword>
<evidence type="ECO:0000313" key="3">
    <source>
        <dbReference type="EMBL" id="GAG66489.1"/>
    </source>
</evidence>
<protein>
    <recommendedName>
        <fullName evidence="2">Zinc-ribbon domain-containing protein</fullName>
    </recommendedName>
</protein>
<dbReference type="InterPro" id="IPR026870">
    <property type="entry name" value="Zinc_ribbon_dom"/>
</dbReference>
<gene>
    <name evidence="3" type="ORF">S01H4_01026</name>
    <name evidence="4" type="ORF">S06H3_51244</name>
</gene>
<name>X1NX67_9ZZZZ</name>
<comment type="caution">
    <text evidence="4">The sequence shown here is derived from an EMBL/GenBank/DDBJ whole genome shotgun (WGS) entry which is preliminary data.</text>
</comment>
<feature type="transmembrane region" description="Helical" evidence="1">
    <location>
        <begin position="50"/>
        <end position="68"/>
    </location>
</feature>
<dbReference type="EMBL" id="BART01000170">
    <property type="protein sequence ID" value="GAG66489.1"/>
    <property type="molecule type" value="Genomic_DNA"/>
</dbReference>
<feature type="transmembrane region" description="Helical" evidence="1">
    <location>
        <begin position="75"/>
        <end position="99"/>
    </location>
</feature>
<reference evidence="4" key="1">
    <citation type="journal article" date="2014" name="Front. Microbiol.">
        <title>High frequency of phylogenetically diverse reductive dehalogenase-homologous genes in deep subseafloor sedimentary metagenomes.</title>
        <authorList>
            <person name="Kawai M."/>
            <person name="Futagami T."/>
            <person name="Toyoda A."/>
            <person name="Takaki Y."/>
            <person name="Nishi S."/>
            <person name="Hori S."/>
            <person name="Arai W."/>
            <person name="Tsubouchi T."/>
            <person name="Morono Y."/>
            <person name="Uchiyama I."/>
            <person name="Ito T."/>
            <person name="Fujiyama A."/>
            <person name="Inagaki F."/>
            <person name="Takami H."/>
        </authorList>
    </citation>
    <scope>NUCLEOTIDE SEQUENCE</scope>
    <source>
        <strain evidence="4">Expedition CK06-06</strain>
    </source>
</reference>
<feature type="domain" description="Zinc-ribbon" evidence="2">
    <location>
        <begin position="13"/>
        <end position="32"/>
    </location>
</feature>
<keyword evidence="1" id="KW-1133">Transmembrane helix</keyword>
<organism evidence="4">
    <name type="scientific">marine sediment metagenome</name>
    <dbReference type="NCBI Taxonomy" id="412755"/>
    <lineage>
        <taxon>unclassified sequences</taxon>
        <taxon>metagenomes</taxon>
        <taxon>ecological metagenomes</taxon>
    </lineage>
</organism>
<proteinExistence type="predicted"/>
<accession>X1NX67</accession>
<dbReference type="Pfam" id="PF13240">
    <property type="entry name" value="Zn_Ribbon_1"/>
    <property type="match status" value="1"/>
</dbReference>
<dbReference type="EMBL" id="BARV01032505">
    <property type="protein sequence ID" value="GAI34811.1"/>
    <property type="molecule type" value="Genomic_DNA"/>
</dbReference>
<evidence type="ECO:0000313" key="4">
    <source>
        <dbReference type="EMBL" id="GAI34811.1"/>
    </source>
</evidence>
<sequence>MDDKTVIMKEGFFCTNCGKALKKNAAVCPYCGVAVKGGVFDKPRIPKDKTVALLLAIFLSFWTWIYTYEKNSWKFWLNLALTIVTIGFWGIVAEIWAIIDVATKPDSYYINFPNE</sequence>